<accession>A0A061H554</accession>
<dbReference type="HOGENOM" id="CLU_020336_25_0_1"/>
<dbReference type="InterPro" id="IPR000073">
    <property type="entry name" value="AB_hydrolase_1"/>
</dbReference>
<dbReference type="InterPro" id="IPR029058">
    <property type="entry name" value="AB_hydrolase_fold"/>
</dbReference>
<evidence type="ECO:0000313" key="3">
    <source>
        <dbReference type="Proteomes" id="UP000053664"/>
    </source>
</evidence>
<proteinExistence type="predicted"/>
<dbReference type="InterPro" id="IPR050471">
    <property type="entry name" value="AB_hydrolase"/>
</dbReference>
<dbReference type="OrthoDB" id="8119704at2759"/>
<feature type="domain" description="AB hydrolase-1" evidence="1">
    <location>
        <begin position="34"/>
        <end position="285"/>
    </location>
</feature>
<dbReference type="EMBL" id="KE361636">
    <property type="protein sequence ID" value="EPQ28007.1"/>
    <property type="molecule type" value="Genomic_DNA"/>
</dbReference>
<dbReference type="Pfam" id="PF00561">
    <property type="entry name" value="Abhydrolase_1"/>
    <property type="match status" value="1"/>
</dbReference>
<dbReference type="KEGG" id="pfp:PFL1_04334"/>
<reference evidence="2 3" key="1">
    <citation type="journal article" date="2013" name="Plant Cell">
        <title>The transition from a phytopathogenic smut ancestor to an anamorphic biocontrol agent deciphered by comparative whole-genome analysis.</title>
        <authorList>
            <person name="Lefebvre F."/>
            <person name="Joly D.L."/>
            <person name="Labbe C."/>
            <person name="Teichmann B."/>
            <person name="Linning R."/>
            <person name="Belzile F."/>
            <person name="Bakkeren G."/>
            <person name="Belanger R.R."/>
        </authorList>
    </citation>
    <scope>NUCLEOTIDE SEQUENCE [LARGE SCALE GENOMIC DNA]</scope>
    <source>
        <strain evidence="2 3">PF-1</strain>
    </source>
</reference>
<name>A0A061H554_9BASI</name>
<sequence length="314" mass="34772">MVQTQHFTTSDGAVLGYRIHAPLSSSSSSSSAVPLVLINGLSAVMEHWSPLVESLAESRKVLIFDHRGIGASTVPDDWDHDLTIESMGLDLVALLASIGWTKVDLLGFSMGGHITQALISIEEGKKTSGGGVEVRGVEIRKAVLTATMTKLPHGDADLQAIQNAAAKIKGKQERDLYITTEMMRLQYHADALRPGTELYKKFEDRIQVSLGTRQPAEIIASQFFAIQGCDVRKQLHRIPSTLPVLVIHGHRDRMVSYSESDYIVKGIPHARRFVPPQGSEFAHFWYDYFDTRTWSRAITSFLDDDNDAASRARL</sequence>
<evidence type="ECO:0000259" key="1">
    <source>
        <dbReference type="Pfam" id="PF00561"/>
    </source>
</evidence>
<protein>
    <recommendedName>
        <fullName evidence="1">AB hydrolase-1 domain-containing protein</fullName>
    </recommendedName>
</protein>
<dbReference type="Proteomes" id="UP000053664">
    <property type="component" value="Unassembled WGS sequence"/>
</dbReference>
<dbReference type="eggNOG" id="ENOG502S36V">
    <property type="taxonomic scope" value="Eukaryota"/>
</dbReference>
<dbReference type="RefSeq" id="XP_007880051.1">
    <property type="nucleotide sequence ID" value="XM_007881860.1"/>
</dbReference>
<gene>
    <name evidence="2" type="ORF">PFL1_04334</name>
</gene>
<dbReference type="AlphaFoldDB" id="A0A061H554"/>
<dbReference type="PANTHER" id="PTHR43433:SF5">
    <property type="entry name" value="AB HYDROLASE-1 DOMAIN-CONTAINING PROTEIN"/>
    <property type="match status" value="1"/>
</dbReference>
<dbReference type="SUPFAM" id="SSF53474">
    <property type="entry name" value="alpha/beta-Hydrolases"/>
    <property type="match status" value="1"/>
</dbReference>
<dbReference type="Gene3D" id="3.40.50.1820">
    <property type="entry name" value="alpha/beta hydrolase"/>
    <property type="match status" value="1"/>
</dbReference>
<dbReference type="PANTHER" id="PTHR43433">
    <property type="entry name" value="HYDROLASE, ALPHA/BETA FOLD FAMILY PROTEIN"/>
    <property type="match status" value="1"/>
</dbReference>
<evidence type="ECO:0000313" key="2">
    <source>
        <dbReference type="EMBL" id="EPQ28007.1"/>
    </source>
</evidence>
<dbReference type="GeneID" id="19318439"/>
<organism evidence="2 3">
    <name type="scientific">Pseudozyma flocculosa PF-1</name>
    <dbReference type="NCBI Taxonomy" id="1277687"/>
    <lineage>
        <taxon>Eukaryota</taxon>
        <taxon>Fungi</taxon>
        <taxon>Dikarya</taxon>
        <taxon>Basidiomycota</taxon>
        <taxon>Ustilaginomycotina</taxon>
        <taxon>Ustilaginomycetes</taxon>
        <taxon>Ustilaginales</taxon>
        <taxon>Ustilaginaceae</taxon>
        <taxon>Pseudozyma</taxon>
    </lineage>
</organism>